<dbReference type="RefSeq" id="WP_236892907.1">
    <property type="nucleotide sequence ID" value="NZ_AP024488.1"/>
</dbReference>
<evidence type="ECO:0000313" key="2">
    <source>
        <dbReference type="EMBL" id="BCS96606.1"/>
    </source>
</evidence>
<dbReference type="InterPro" id="IPR011990">
    <property type="entry name" value="TPR-like_helical_dom_sf"/>
</dbReference>
<dbReference type="SUPFAM" id="SSF48452">
    <property type="entry name" value="TPR-like"/>
    <property type="match status" value="1"/>
</dbReference>
<dbReference type="Pfam" id="PF08238">
    <property type="entry name" value="Sel1"/>
    <property type="match status" value="5"/>
</dbReference>
<dbReference type="PANTHER" id="PTHR11102">
    <property type="entry name" value="SEL-1-LIKE PROTEIN"/>
    <property type="match status" value="1"/>
</dbReference>
<reference evidence="2 3" key="1">
    <citation type="submission" date="2021-02" db="EMBL/GenBank/DDBJ databases">
        <title>Complete genome of Desulfoluna sp. strain ASN36.</title>
        <authorList>
            <person name="Takahashi A."/>
            <person name="Kojima H."/>
            <person name="Fukui M."/>
        </authorList>
    </citation>
    <scope>NUCLEOTIDE SEQUENCE [LARGE SCALE GENOMIC DNA]</scope>
    <source>
        <strain evidence="2 3">ASN36</strain>
    </source>
</reference>
<evidence type="ECO:0008006" key="4">
    <source>
        <dbReference type="Google" id="ProtNLM"/>
    </source>
</evidence>
<feature type="chain" id="PRO_5046887848" description="Beta-lactamase" evidence="1">
    <location>
        <begin position="27"/>
        <end position="336"/>
    </location>
</feature>
<proteinExistence type="predicted"/>
<sequence length="336" mass="36661">MRNRCGLFVCAFMLALASFTSTAVFAAEETGTFPEGYTQERYQQDKEKAEKGNAQAQFIMGYLHQLPVVAFVTPDSGKAFAWYQKAALQGHAQASQVLGLMYLKGDGVAADPVAAKRCYQYAADRGLVEAQFALAALYLEGQGGPQDYELAVFWFKRADKQNFPPASIALGNMCATGSGVPKDMKLAFAWFLRAAELGNGDAMLRVAGMYRFGSGVAKDVGIAIRWLEEALKEKNRASFVATNDLSWILATCADESYRDSKRALELAETLVQSGGTNPNALDTLAAAYAANGLFEKAIRAQEDAIEKLVEKGDTELVSSFRDRLELYKKGTAWIEP</sequence>
<dbReference type="PANTHER" id="PTHR11102:SF160">
    <property type="entry name" value="ERAD-ASSOCIATED E3 UBIQUITIN-PROTEIN LIGASE COMPONENT HRD3"/>
    <property type="match status" value="1"/>
</dbReference>
<evidence type="ECO:0000313" key="3">
    <source>
        <dbReference type="Proteomes" id="UP001320148"/>
    </source>
</evidence>
<dbReference type="SMART" id="SM00671">
    <property type="entry name" value="SEL1"/>
    <property type="match status" value="5"/>
</dbReference>
<dbReference type="Gene3D" id="1.25.40.10">
    <property type="entry name" value="Tetratricopeptide repeat domain"/>
    <property type="match status" value="1"/>
</dbReference>
<dbReference type="Proteomes" id="UP001320148">
    <property type="component" value="Chromosome"/>
</dbReference>
<keyword evidence="3" id="KW-1185">Reference proteome</keyword>
<name>A0ABM7PHP5_9BACT</name>
<dbReference type="InterPro" id="IPR006597">
    <property type="entry name" value="Sel1-like"/>
</dbReference>
<evidence type="ECO:0000256" key="1">
    <source>
        <dbReference type="SAM" id="SignalP"/>
    </source>
</evidence>
<accession>A0ABM7PHP5</accession>
<feature type="signal peptide" evidence="1">
    <location>
        <begin position="1"/>
        <end position="26"/>
    </location>
</feature>
<gene>
    <name evidence="2" type="ORF">DSLASN_22380</name>
</gene>
<dbReference type="InterPro" id="IPR050767">
    <property type="entry name" value="Sel1_AlgK"/>
</dbReference>
<dbReference type="EMBL" id="AP024488">
    <property type="protein sequence ID" value="BCS96606.1"/>
    <property type="molecule type" value="Genomic_DNA"/>
</dbReference>
<keyword evidence="1" id="KW-0732">Signal</keyword>
<organism evidence="2 3">
    <name type="scientific">Desulfoluna limicola</name>
    <dbReference type="NCBI Taxonomy" id="2810562"/>
    <lineage>
        <taxon>Bacteria</taxon>
        <taxon>Pseudomonadati</taxon>
        <taxon>Thermodesulfobacteriota</taxon>
        <taxon>Desulfobacteria</taxon>
        <taxon>Desulfobacterales</taxon>
        <taxon>Desulfolunaceae</taxon>
        <taxon>Desulfoluna</taxon>
    </lineage>
</organism>
<protein>
    <recommendedName>
        <fullName evidence="4">Beta-lactamase</fullName>
    </recommendedName>
</protein>
<dbReference type="SUPFAM" id="SSF81901">
    <property type="entry name" value="HCP-like"/>
    <property type="match status" value="1"/>
</dbReference>